<evidence type="ECO:0000313" key="6">
    <source>
        <dbReference type="Proteomes" id="UP000008550"/>
    </source>
</evidence>
<dbReference type="SMART" id="SM00796">
    <property type="entry name" value="AHS1"/>
    <property type="match status" value="1"/>
</dbReference>
<dbReference type="NCBIfam" id="TIGR00370">
    <property type="entry name" value="5-oxoprolinase subunit PxpB"/>
    <property type="match status" value="1"/>
</dbReference>
<dbReference type="InterPro" id="IPR029000">
    <property type="entry name" value="Cyclophilin-like_dom_sf"/>
</dbReference>
<dbReference type="PANTHER" id="PTHR34698">
    <property type="entry name" value="5-OXOPROLINASE SUBUNIT B"/>
    <property type="match status" value="1"/>
</dbReference>
<keyword evidence="3" id="KW-0067">ATP-binding</keyword>
<proteinExistence type="predicted"/>
<dbReference type="GO" id="GO:0005524">
    <property type="term" value="F:ATP binding"/>
    <property type="evidence" value="ECO:0007669"/>
    <property type="project" value="UniProtKB-KW"/>
</dbReference>
<organism evidence="5 6">
    <name type="scientific">Heliobacterium modesticaldum (strain ATCC 51547 / Ice1)</name>
    <dbReference type="NCBI Taxonomy" id="498761"/>
    <lineage>
        <taxon>Bacteria</taxon>
        <taxon>Bacillati</taxon>
        <taxon>Bacillota</taxon>
        <taxon>Clostridia</taxon>
        <taxon>Eubacteriales</taxon>
        <taxon>Heliobacteriaceae</taxon>
        <taxon>Heliomicrobium</taxon>
    </lineage>
</organism>
<dbReference type="KEGG" id="hmo:HM1_0872"/>
<dbReference type="PANTHER" id="PTHR34698:SF2">
    <property type="entry name" value="5-OXOPROLINASE SUBUNIT B"/>
    <property type="match status" value="1"/>
</dbReference>
<dbReference type="EMBL" id="CP000930">
    <property type="protein sequence ID" value="ABZ83689.1"/>
    <property type="molecule type" value="Genomic_DNA"/>
</dbReference>
<dbReference type="Gene3D" id="3.30.1360.40">
    <property type="match status" value="1"/>
</dbReference>
<dbReference type="InterPro" id="IPR010016">
    <property type="entry name" value="PxpB"/>
</dbReference>
<dbReference type="STRING" id="498761.HM1_0872"/>
<evidence type="ECO:0000256" key="1">
    <source>
        <dbReference type="ARBA" id="ARBA00022741"/>
    </source>
</evidence>
<dbReference type="eggNOG" id="COG2049">
    <property type="taxonomic scope" value="Bacteria"/>
</dbReference>
<evidence type="ECO:0000313" key="5">
    <source>
        <dbReference type="EMBL" id="ABZ83689.1"/>
    </source>
</evidence>
<gene>
    <name evidence="5" type="ORF">HM1_0872</name>
</gene>
<keyword evidence="6" id="KW-1185">Reference proteome</keyword>
<dbReference type="InterPro" id="IPR003833">
    <property type="entry name" value="CT_C_D"/>
</dbReference>
<name>B0TAN7_HELMI</name>
<dbReference type="Pfam" id="PF02682">
    <property type="entry name" value="CT_C_D"/>
    <property type="match status" value="1"/>
</dbReference>
<accession>B0TAN7</accession>
<dbReference type="Gene3D" id="2.40.100.10">
    <property type="entry name" value="Cyclophilin-like"/>
    <property type="match status" value="1"/>
</dbReference>
<reference evidence="5 6" key="1">
    <citation type="journal article" date="2008" name="J. Bacteriol.">
        <title>The genome of Heliobacterium modesticaldum, a phototrophic representative of the Firmicutes containing the simplest photosynthetic apparatus.</title>
        <authorList>
            <person name="Sattley W.M."/>
            <person name="Madigan M.T."/>
            <person name="Swingley W.D."/>
            <person name="Cheung P.C."/>
            <person name="Clocksin K.M."/>
            <person name="Conrad A.L."/>
            <person name="Dejesa L.C."/>
            <person name="Honchak B.M."/>
            <person name="Jung D.O."/>
            <person name="Karbach L.E."/>
            <person name="Kurdoglu A."/>
            <person name="Lahiri S."/>
            <person name="Mastrian S.D."/>
            <person name="Page L.E."/>
            <person name="Taylor H.L."/>
            <person name="Wang Z.T."/>
            <person name="Raymond J."/>
            <person name="Chen M."/>
            <person name="Blankenship R.E."/>
            <person name="Touchman J.W."/>
        </authorList>
    </citation>
    <scope>NUCLEOTIDE SEQUENCE [LARGE SCALE GENOMIC DNA]</scope>
    <source>
        <strain evidence="6">ATCC 51547 / Ice1</strain>
    </source>
</reference>
<evidence type="ECO:0000259" key="4">
    <source>
        <dbReference type="SMART" id="SM00796"/>
    </source>
</evidence>
<dbReference type="HOGENOM" id="CLU_020207_1_0_9"/>
<dbReference type="SUPFAM" id="SSF50891">
    <property type="entry name" value="Cyclophilin-like"/>
    <property type="match status" value="1"/>
</dbReference>
<dbReference type="AlphaFoldDB" id="B0TAN7"/>
<dbReference type="Proteomes" id="UP000008550">
    <property type="component" value="Chromosome"/>
</dbReference>
<keyword evidence="2" id="KW-0378">Hydrolase</keyword>
<feature type="domain" description="Carboxyltransferase" evidence="4">
    <location>
        <begin position="17"/>
        <end position="218"/>
    </location>
</feature>
<evidence type="ECO:0000256" key="3">
    <source>
        <dbReference type="ARBA" id="ARBA00022840"/>
    </source>
</evidence>
<evidence type="ECO:0000256" key="2">
    <source>
        <dbReference type="ARBA" id="ARBA00022801"/>
    </source>
</evidence>
<keyword evidence="1" id="KW-0547">Nucleotide-binding</keyword>
<sequence>MGMSKHIMEDQTKEQKCRLVPMGDSCWLIQFEQEISPEINIQVHAMAAALAQAKHRWIREIVPTYCTLAVYYDPMQIDAHDVECYLWAELALLNEKGSTMSLTWDVPVLYGGEWGPDLTSLALRSGLKTDEVIALHANRTYHLYMLGFVPGFCYLGKVPAKIAAPRHAKPRKAVPAGSVGIAGEQTGMYPIEAPGGWQIIGRTPVKLYDPRRETPVLMRPGDRVRFRPIDLATYQFLHQKSKSGWQLTPVEGTSNSDSTGHQGRLINYRPRYGASWPSGIRDARRRSHGHLFLASSQPAGRQ</sequence>
<dbReference type="SUPFAM" id="SSF160467">
    <property type="entry name" value="PH0987 N-terminal domain-like"/>
    <property type="match status" value="1"/>
</dbReference>
<protein>
    <recommendedName>
        <fullName evidence="4">Carboxyltransferase domain-containing protein</fullName>
    </recommendedName>
</protein>
<dbReference type="GO" id="GO:0016787">
    <property type="term" value="F:hydrolase activity"/>
    <property type="evidence" value="ECO:0007669"/>
    <property type="project" value="UniProtKB-KW"/>
</dbReference>